<protein>
    <submittedName>
        <fullName evidence="1">Putative secreted Zn-dependent protease</fullName>
    </submittedName>
</protein>
<reference evidence="1 2" key="1">
    <citation type="submission" date="2020-08" db="EMBL/GenBank/DDBJ databases">
        <title>Genomic Encyclopedia of Type Strains, Phase IV (KMG-IV): sequencing the most valuable type-strain genomes for metagenomic binning, comparative biology and taxonomic classification.</title>
        <authorList>
            <person name="Goeker M."/>
        </authorList>
    </citation>
    <scope>NUCLEOTIDE SEQUENCE [LARGE SCALE GENOMIC DNA]</scope>
    <source>
        <strain evidence="1 2">DSM 101015</strain>
    </source>
</reference>
<organism evidence="1 2">
    <name type="scientific">Sulfitobacter noctilucicola</name>
    <dbReference type="NCBI Taxonomy" id="1342301"/>
    <lineage>
        <taxon>Bacteria</taxon>
        <taxon>Pseudomonadati</taxon>
        <taxon>Pseudomonadota</taxon>
        <taxon>Alphaproteobacteria</taxon>
        <taxon>Rhodobacterales</taxon>
        <taxon>Roseobacteraceae</taxon>
        <taxon>Sulfitobacter</taxon>
    </lineage>
</organism>
<dbReference type="GO" id="GO:0006508">
    <property type="term" value="P:proteolysis"/>
    <property type="evidence" value="ECO:0007669"/>
    <property type="project" value="UniProtKB-KW"/>
</dbReference>
<evidence type="ECO:0000313" key="2">
    <source>
        <dbReference type="Proteomes" id="UP000565745"/>
    </source>
</evidence>
<keyword evidence="2" id="KW-1185">Reference proteome</keyword>
<accession>A0A7W6Q2F7</accession>
<gene>
    <name evidence="1" type="ORF">GGR93_000254</name>
</gene>
<dbReference type="Proteomes" id="UP000565745">
    <property type="component" value="Unassembled WGS sequence"/>
</dbReference>
<dbReference type="AlphaFoldDB" id="A0A7W6Q2F7"/>
<name>A0A7W6Q2F7_9RHOB</name>
<sequence>MYKVKHSGTSVKYYNVKGDTLADIWASIEAKGPKAHGKNVAGLTTCPVTVNPASTKFDQKFTPGKKGGYDAEMWHKSITLEYKCTIKMPKLASDKNLSKAAKAEWKRFIAQLNVHEQGHVDVTGKEAKVMGTEIDAMKFKGTGKDKQTAFKDAIKSYKRDFGAKYSQANVDARLEAAHKKFHNSKGHGPALNKTIQ</sequence>
<dbReference type="EMBL" id="JACIFU010000001">
    <property type="protein sequence ID" value="MBB4172493.1"/>
    <property type="molecule type" value="Genomic_DNA"/>
</dbReference>
<dbReference type="Pfam" id="PF06037">
    <property type="entry name" value="DUF922"/>
    <property type="match status" value="1"/>
</dbReference>
<dbReference type="GO" id="GO:0008233">
    <property type="term" value="F:peptidase activity"/>
    <property type="evidence" value="ECO:0007669"/>
    <property type="project" value="UniProtKB-KW"/>
</dbReference>
<comment type="caution">
    <text evidence="1">The sequence shown here is derived from an EMBL/GenBank/DDBJ whole genome shotgun (WGS) entry which is preliminary data.</text>
</comment>
<dbReference type="OrthoDB" id="7906163at2"/>
<proteinExistence type="predicted"/>
<keyword evidence="1" id="KW-0378">Hydrolase</keyword>
<dbReference type="InterPro" id="IPR010321">
    <property type="entry name" value="DUF922"/>
</dbReference>
<evidence type="ECO:0000313" key="1">
    <source>
        <dbReference type="EMBL" id="MBB4172493.1"/>
    </source>
</evidence>
<keyword evidence="1" id="KW-0645">Protease</keyword>
<dbReference type="RefSeq" id="WP_025055415.1">
    <property type="nucleotide sequence ID" value="NZ_JACIFU010000001.1"/>
</dbReference>